<gene>
    <name evidence="2" type="ORF">SHM7688_02522</name>
</gene>
<reference evidence="2 3" key="1">
    <citation type="submission" date="2015-09" db="EMBL/GenBank/DDBJ databases">
        <authorList>
            <consortium name="Swine Surveillance"/>
        </authorList>
    </citation>
    <scope>NUCLEOTIDE SEQUENCE [LARGE SCALE GENOMIC DNA]</scope>
    <source>
        <strain evidence="2 3">CECT 7688</strain>
    </source>
</reference>
<organism evidence="2 3">
    <name type="scientific">Shimia marina</name>
    <dbReference type="NCBI Taxonomy" id="321267"/>
    <lineage>
        <taxon>Bacteria</taxon>
        <taxon>Pseudomonadati</taxon>
        <taxon>Pseudomonadota</taxon>
        <taxon>Alphaproteobacteria</taxon>
        <taxon>Rhodobacterales</taxon>
        <taxon>Roseobacteraceae</taxon>
    </lineage>
</organism>
<dbReference type="EMBL" id="CYPW01000025">
    <property type="protein sequence ID" value="CUH53070.1"/>
    <property type="molecule type" value="Genomic_DNA"/>
</dbReference>
<name>A0A0P1FCZ9_9RHOB</name>
<dbReference type="STRING" id="321267.SHM7688_02522"/>
<keyword evidence="3" id="KW-1185">Reference proteome</keyword>
<evidence type="ECO:0000256" key="1">
    <source>
        <dbReference type="SAM" id="SignalP"/>
    </source>
</evidence>
<keyword evidence="1" id="KW-0732">Signal</keyword>
<feature type="chain" id="PRO_5006062497" evidence="1">
    <location>
        <begin position="21"/>
        <end position="504"/>
    </location>
</feature>
<sequence length="504" mass="53539">MSRVLRASALLMMTASPLWAQDAPLSAIDWLNPTPTVTLDIGLPSGEVPVSEGVATPDISVSALDDKGNEAVGLLPANVTGLPPTLWSLSDATDLSALVAHQRPDVLPAMQALLYTLLLAEADAPRSGGQDDELLLARIDKLVEMGALEQAAALLERAGATTPALFARWFDVTLLMGEENRACDALVKAPHLAPDYAARIFCTARAGDWRAAALTLDTAKALDLISEELDALLLRFLDPELFEGEPLLVAAGPVTPLKFRLYEAIGESQSTNGLPRAFAHADLRDTAGWKAQLDAAERLARTSALHENRLLGIYSDRKPAASGMIWDRVAALQAFDAALTAKDTRQVADALPMAWAAMQQVHLEVPFARLYGPLLLELPLQGVTARLARDIALLSSDYEKAARMGPRDFLSGLALGSPARTPTDPLHRAIADAFHGAGVPQEISTMLARGQLGEGILTAMSLMDDGAAGNLVALTEALATFRAVGLEDTARRAALQVALLDTRG</sequence>
<protein>
    <submittedName>
        <fullName evidence="2">Uncharacterized protein</fullName>
    </submittedName>
</protein>
<accession>A0A0P1FCZ9</accession>
<proteinExistence type="predicted"/>
<feature type="signal peptide" evidence="1">
    <location>
        <begin position="1"/>
        <end position="20"/>
    </location>
</feature>
<dbReference type="RefSeq" id="WP_058240266.1">
    <property type="nucleotide sequence ID" value="NZ_CYPW01000025.1"/>
</dbReference>
<dbReference type="Proteomes" id="UP000054823">
    <property type="component" value="Unassembled WGS sequence"/>
</dbReference>
<evidence type="ECO:0000313" key="2">
    <source>
        <dbReference type="EMBL" id="CUH53070.1"/>
    </source>
</evidence>
<evidence type="ECO:0000313" key="3">
    <source>
        <dbReference type="Proteomes" id="UP000054823"/>
    </source>
</evidence>
<dbReference type="AlphaFoldDB" id="A0A0P1FCZ9"/>